<gene>
    <name evidence="2" type="ORF">SteCoe_984</name>
</gene>
<keyword evidence="1" id="KW-1133">Transmembrane helix</keyword>
<keyword evidence="1" id="KW-0812">Transmembrane</keyword>
<accession>A0A1R2D2X4</accession>
<name>A0A1R2D2X4_9CILI</name>
<evidence type="ECO:0000313" key="3">
    <source>
        <dbReference type="Proteomes" id="UP000187209"/>
    </source>
</evidence>
<proteinExistence type="predicted"/>
<feature type="transmembrane region" description="Helical" evidence="1">
    <location>
        <begin position="142"/>
        <end position="161"/>
    </location>
</feature>
<reference evidence="2 3" key="1">
    <citation type="submission" date="2016-11" db="EMBL/GenBank/DDBJ databases">
        <title>The macronuclear genome of Stentor coeruleus: a giant cell with tiny introns.</title>
        <authorList>
            <person name="Slabodnick M."/>
            <person name="Ruby J.G."/>
            <person name="Reiff S.B."/>
            <person name="Swart E.C."/>
            <person name="Gosai S."/>
            <person name="Prabakaran S."/>
            <person name="Witkowska E."/>
            <person name="Larue G.E."/>
            <person name="Fisher S."/>
            <person name="Freeman R.M."/>
            <person name="Gunawardena J."/>
            <person name="Chu W."/>
            <person name="Stover N.A."/>
            <person name="Gregory B.D."/>
            <person name="Nowacki M."/>
            <person name="Derisi J."/>
            <person name="Roy S.W."/>
            <person name="Marshall W.F."/>
            <person name="Sood P."/>
        </authorList>
    </citation>
    <scope>NUCLEOTIDE SEQUENCE [LARGE SCALE GENOMIC DNA]</scope>
    <source>
        <strain evidence="2">WM001</strain>
    </source>
</reference>
<feature type="transmembrane region" description="Helical" evidence="1">
    <location>
        <begin position="53"/>
        <end position="74"/>
    </location>
</feature>
<sequence length="178" mass="20639">MSIVINIISLSCSNWVFFSSLTDVYPGRTFIDYNSDCDDRDSDSERCNRAKKLLGSGVAYIILVTFGMISKAIWMHFFSKSFYMKFYFKLGLVLGLVSFWLQLIALIQYMAVNKLTFERKYDDDFDDINPDYDGQAGDGPRLSLLVILIDFLLLCMFYYTWRIVSIRKPTEEPVDIQA</sequence>
<comment type="caution">
    <text evidence="2">The sequence shown here is derived from an EMBL/GenBank/DDBJ whole genome shotgun (WGS) entry which is preliminary data.</text>
</comment>
<evidence type="ECO:0000256" key="1">
    <source>
        <dbReference type="SAM" id="Phobius"/>
    </source>
</evidence>
<organism evidence="2 3">
    <name type="scientific">Stentor coeruleus</name>
    <dbReference type="NCBI Taxonomy" id="5963"/>
    <lineage>
        <taxon>Eukaryota</taxon>
        <taxon>Sar</taxon>
        <taxon>Alveolata</taxon>
        <taxon>Ciliophora</taxon>
        <taxon>Postciliodesmatophora</taxon>
        <taxon>Heterotrichea</taxon>
        <taxon>Heterotrichida</taxon>
        <taxon>Stentoridae</taxon>
        <taxon>Stentor</taxon>
    </lineage>
</organism>
<dbReference type="EMBL" id="MPUH01000010">
    <property type="protein sequence ID" value="OMJ95570.1"/>
    <property type="molecule type" value="Genomic_DNA"/>
</dbReference>
<feature type="transmembrane region" description="Helical" evidence="1">
    <location>
        <begin position="86"/>
        <end position="111"/>
    </location>
</feature>
<dbReference type="Proteomes" id="UP000187209">
    <property type="component" value="Unassembled WGS sequence"/>
</dbReference>
<evidence type="ECO:0000313" key="2">
    <source>
        <dbReference type="EMBL" id="OMJ95570.1"/>
    </source>
</evidence>
<keyword evidence="1" id="KW-0472">Membrane</keyword>
<dbReference type="AlphaFoldDB" id="A0A1R2D2X4"/>
<keyword evidence="3" id="KW-1185">Reference proteome</keyword>
<protein>
    <submittedName>
        <fullName evidence="2">Uncharacterized protein</fullName>
    </submittedName>
</protein>